<dbReference type="EMBL" id="BQKI01000002">
    <property type="protein sequence ID" value="GJM88841.1"/>
    <property type="molecule type" value="Genomic_DNA"/>
</dbReference>
<dbReference type="AlphaFoldDB" id="A0AAV5BTL0"/>
<protein>
    <recommendedName>
        <fullName evidence="1">DUF1618 domain-containing protein</fullName>
    </recommendedName>
</protein>
<evidence type="ECO:0000313" key="3">
    <source>
        <dbReference type="EMBL" id="GJM89242.1"/>
    </source>
</evidence>
<dbReference type="EMBL" id="BQKI01000002">
    <property type="protein sequence ID" value="GJM89242.1"/>
    <property type="molecule type" value="Genomic_DNA"/>
</dbReference>
<feature type="domain" description="DUF1618" evidence="1">
    <location>
        <begin position="119"/>
        <end position="205"/>
    </location>
</feature>
<evidence type="ECO:0000313" key="2">
    <source>
        <dbReference type="EMBL" id="GJM88841.1"/>
    </source>
</evidence>
<dbReference type="InterPro" id="IPR011676">
    <property type="entry name" value="DUF1618"/>
</dbReference>
<sequence>MREWANISFDPDMLRFVCNPVSGELFRLPDIDGTKKSASFSKMGILTQSELPHQPPDRYAVAVLTEENDWGLQSFVMRRFRSETGDWDEPVGLPSPFPIARPFQCQDHEVLAFASRLWWVDLGWGALSADPFSDQLDLHFVELPSGRVTVPVDRLRTLGRYRRMGISEGRLRYVEVSKEEPFVLSSFVLDNDGSSWMLEHQMALGPLLVHGVHNPRIGVVDPLNSSVIHLTIGNNALAVDMGKEEVLECSTLGEGDGREKLCGFLKPCMLPPWLGSSKMPSAGDLYHVSFEITVEQVHGSLLPLVPELQLREHGSLPGAPLLLFLSSSASPPRLRQGHHPLTRFSPHKALISPTPPPASSARNAVPLRRSFAAAAAPAWAHFRRRLFTEASCPPWAIIHHATLVMSPELGSSLLLAEPPCTSRLVVPFHLINPRLHPDSPSRPLAVLGGMVRATSGDGLLLLQFVDGTDAMPPAAELRAAPGGGFRRLHMAEPDVTRFVCNPLSGELFRLPDIDGKRKVPTSTWHPQGLLTRSERGHGPPDRYAVAELAVDHGAEEQSFILRRFLSETGEWEKLVGLPSPVPLPLLMGFDHEVVAFAGRLYWINPTWGAISVDPFSDRPELRFLELPEGSAWPVPSTKEIAAQSMYRRIGVSEGRLRYIELRKEDPYLLRMFVLNDDSSGWKLERMVDLAGSGLPLEQGMSCRALALLTHYVQV</sequence>
<dbReference type="Pfam" id="PF07762">
    <property type="entry name" value="DUF1618"/>
    <property type="match status" value="2"/>
</dbReference>
<accession>A0AAV5BTL0</accession>
<organism evidence="3 4">
    <name type="scientific">Eleusine coracana subsp. coracana</name>
    <dbReference type="NCBI Taxonomy" id="191504"/>
    <lineage>
        <taxon>Eukaryota</taxon>
        <taxon>Viridiplantae</taxon>
        <taxon>Streptophyta</taxon>
        <taxon>Embryophyta</taxon>
        <taxon>Tracheophyta</taxon>
        <taxon>Spermatophyta</taxon>
        <taxon>Magnoliopsida</taxon>
        <taxon>Liliopsida</taxon>
        <taxon>Poales</taxon>
        <taxon>Poaceae</taxon>
        <taxon>PACMAD clade</taxon>
        <taxon>Chloridoideae</taxon>
        <taxon>Cynodonteae</taxon>
        <taxon>Eleusininae</taxon>
        <taxon>Eleusine</taxon>
    </lineage>
</organism>
<dbReference type="PANTHER" id="PTHR33086">
    <property type="entry name" value="OS05G0468200 PROTEIN-RELATED"/>
    <property type="match status" value="1"/>
</dbReference>
<dbReference type="Proteomes" id="UP001054889">
    <property type="component" value="Unassembled WGS sequence"/>
</dbReference>
<gene>
    <name evidence="3" type="primary">ga05411</name>
    <name evidence="2" type="synonym">ga04958</name>
    <name evidence="2" type="ORF">PR202_ga04958</name>
    <name evidence="3" type="ORF">PR202_ga05411</name>
</gene>
<proteinExistence type="predicted"/>
<feature type="domain" description="DUF1618" evidence="1">
    <location>
        <begin position="602"/>
        <end position="689"/>
    </location>
</feature>
<dbReference type="PANTHER" id="PTHR33086:SF98">
    <property type="entry name" value="OS05G0468200 PROTEIN"/>
    <property type="match status" value="1"/>
</dbReference>
<evidence type="ECO:0000313" key="4">
    <source>
        <dbReference type="Proteomes" id="UP001054889"/>
    </source>
</evidence>
<reference evidence="3" key="2">
    <citation type="submission" date="2021-12" db="EMBL/GenBank/DDBJ databases">
        <title>Resequencing data analysis of finger millet.</title>
        <authorList>
            <person name="Hatakeyama M."/>
            <person name="Aluri S."/>
            <person name="Balachadran M.T."/>
            <person name="Sivarajan S.R."/>
            <person name="Poveda L."/>
            <person name="Shimizu-Inatsugi R."/>
            <person name="Schlapbach R."/>
            <person name="Sreeman S.M."/>
            <person name="Shimizu K.K."/>
        </authorList>
    </citation>
    <scope>NUCLEOTIDE SEQUENCE</scope>
</reference>
<comment type="caution">
    <text evidence="3">The sequence shown here is derived from an EMBL/GenBank/DDBJ whole genome shotgun (WGS) entry which is preliminary data.</text>
</comment>
<name>A0AAV5BTL0_ELECO</name>
<evidence type="ECO:0000259" key="1">
    <source>
        <dbReference type="Pfam" id="PF07762"/>
    </source>
</evidence>
<reference evidence="3" key="1">
    <citation type="journal article" date="2018" name="DNA Res.">
        <title>Multiple hybrid de novo genome assembly of finger millet, an orphan allotetraploid crop.</title>
        <authorList>
            <person name="Hatakeyama M."/>
            <person name="Aluri S."/>
            <person name="Balachadran M.T."/>
            <person name="Sivarajan S.R."/>
            <person name="Patrignani A."/>
            <person name="Gruter S."/>
            <person name="Poveda L."/>
            <person name="Shimizu-Inatsugi R."/>
            <person name="Baeten J."/>
            <person name="Francoijs K.J."/>
            <person name="Nataraja K.N."/>
            <person name="Reddy Y.A.N."/>
            <person name="Phadnis S."/>
            <person name="Ravikumar R.L."/>
            <person name="Schlapbach R."/>
            <person name="Sreeman S.M."/>
            <person name="Shimizu K.K."/>
        </authorList>
    </citation>
    <scope>NUCLEOTIDE SEQUENCE</scope>
</reference>
<keyword evidence="4" id="KW-1185">Reference proteome</keyword>